<feature type="domain" description="ATP-cone" evidence="4">
    <location>
        <begin position="3"/>
        <end position="95"/>
    </location>
</feature>
<dbReference type="GO" id="GO:0004748">
    <property type="term" value="F:ribonucleoside-diphosphate reductase activity, thioredoxin disulfide as acceptor"/>
    <property type="evidence" value="ECO:0007669"/>
    <property type="project" value="TreeGrafter"/>
</dbReference>
<dbReference type="NCBIfam" id="TIGR02487">
    <property type="entry name" value="NrdD"/>
    <property type="match status" value="1"/>
</dbReference>
<protein>
    <submittedName>
        <fullName evidence="5">Ribonucleoside-triphosphate reductase class III catalytic subunit</fullName>
    </submittedName>
</protein>
<dbReference type="PANTHER" id="PTHR21075:SF0">
    <property type="entry name" value="ANAEROBIC RIBONUCLEOSIDE-TRIPHOSPHATE REDUCTASE"/>
    <property type="match status" value="1"/>
</dbReference>
<evidence type="ECO:0000313" key="5">
    <source>
        <dbReference type="EMBL" id="TCP62121.1"/>
    </source>
</evidence>
<dbReference type="EMBL" id="SLXT01000023">
    <property type="protein sequence ID" value="TCP62121.1"/>
    <property type="molecule type" value="Genomic_DNA"/>
</dbReference>
<dbReference type="GO" id="GO:0031250">
    <property type="term" value="C:anaerobic ribonucleoside-triphosphate reductase complex"/>
    <property type="evidence" value="ECO:0007669"/>
    <property type="project" value="TreeGrafter"/>
</dbReference>
<dbReference type="Gene3D" id="3.20.70.20">
    <property type="match status" value="1"/>
</dbReference>
<organism evidence="5 6">
    <name type="scientific">Heliophilum fasciatum</name>
    <dbReference type="NCBI Taxonomy" id="35700"/>
    <lineage>
        <taxon>Bacteria</taxon>
        <taxon>Bacillati</taxon>
        <taxon>Bacillota</taxon>
        <taxon>Clostridia</taxon>
        <taxon>Eubacteriales</taxon>
        <taxon>Heliobacteriaceae</taxon>
        <taxon>Heliophilum</taxon>
    </lineage>
</organism>
<evidence type="ECO:0000256" key="1">
    <source>
        <dbReference type="ARBA" id="ARBA00022741"/>
    </source>
</evidence>
<evidence type="ECO:0000256" key="3">
    <source>
        <dbReference type="PROSITE-ProRule" id="PRU00492"/>
    </source>
</evidence>
<dbReference type="PANTHER" id="PTHR21075">
    <property type="entry name" value="ANAEROBIC RIBONUCLEOSIDE-TRIPHOSPHATE REDUCTASE"/>
    <property type="match status" value="1"/>
</dbReference>
<keyword evidence="6" id="KW-1185">Reference proteome</keyword>
<dbReference type="Pfam" id="PF03477">
    <property type="entry name" value="ATP-cone"/>
    <property type="match status" value="1"/>
</dbReference>
<comment type="caution">
    <text evidence="5">The sequence shown here is derived from an EMBL/GenBank/DDBJ whole genome shotgun (WGS) entry which is preliminary data.</text>
</comment>
<keyword evidence="1 3" id="KW-0547">Nucleotide-binding</keyword>
<dbReference type="Proteomes" id="UP000294813">
    <property type="component" value="Unassembled WGS sequence"/>
</dbReference>
<keyword evidence="2 3" id="KW-0067">ATP-binding</keyword>
<gene>
    <name evidence="5" type="ORF">EDD73_12328</name>
</gene>
<dbReference type="PROSITE" id="PS51161">
    <property type="entry name" value="ATP_CONE"/>
    <property type="match status" value="1"/>
</dbReference>
<evidence type="ECO:0000256" key="2">
    <source>
        <dbReference type="ARBA" id="ARBA00022840"/>
    </source>
</evidence>
<accession>A0A4R2RQK7</accession>
<dbReference type="CDD" id="cd01675">
    <property type="entry name" value="RNR_III"/>
    <property type="match status" value="1"/>
</dbReference>
<dbReference type="GO" id="GO:0008998">
    <property type="term" value="F:ribonucleoside-triphosphate reductase (thioredoxin) activity"/>
    <property type="evidence" value="ECO:0007669"/>
    <property type="project" value="InterPro"/>
</dbReference>
<dbReference type="InterPro" id="IPR012833">
    <property type="entry name" value="NrdD"/>
</dbReference>
<dbReference type="RefSeq" id="WP_131920022.1">
    <property type="nucleotide sequence ID" value="NZ_JAOQNU010000023.1"/>
</dbReference>
<dbReference type="AlphaFoldDB" id="A0A4R2RQK7"/>
<sequence length="713" mass="80487">MFNQIRKRDGRIASFHEGKITDAIFKAAKAVGGEDRQMAMELTLRVLRLLKERYNGDIFSVEDVQDTVEKVLIESGHARTAKAYILYRHQRTRIRDAQSDLMDAVSEILRETNRENANVSNSPSAKVLQISEVASVNYYLNRMLPEDEANAHRDGDIYIHDLAWYGKTLTCLQIPLQRLLAQGFDNGHGYIRPPKSIKTAAALAAIILQSNQNDMHGGQSFAYFERDMVPYVQAEYRRQEADLRKAIARFEITVPEDKLIAMVRERVESETYQAMEGFIYNLNTMHSRAGAQVPFSSINFGTDTTWEGRLITRTFLQAYEKGLGKGEAPIFPNVCFKIRKGINYAPGDPNYDLFQLSMQVACKRLFPNFAFQDASFNRSYQQDNEEVAYMGCRTRVIGNVNGAEVTDGRGNLSFTSLNLPRIGLRAQGDLDAFWRMLDETIDLIIKQLLTRFDVQKNLRVCDFPFLMGQRLYVGSESLKLTDKIEPAIIHGTLSMGFIGLAECLVALTGHHHGQSPEAQALGLKIVSHMRDRMDEASQQYGLNFSLLATPAEGLSGKFTKKDRDRFGVIPGVTDRPWYTNSFHVPVEFQINAFAKIGLEGPYHKYCNAGHISYVELPSAPQHNMQAFETLIKAMYDADMGYAAVNFPVDICKQCGFNGVIDQESCPRCGHGAISRVRRITGYLSTLDNFNDAKKAEEANRATHCHQRECEELH</sequence>
<evidence type="ECO:0000259" key="4">
    <source>
        <dbReference type="PROSITE" id="PS51161"/>
    </source>
</evidence>
<dbReference type="InterPro" id="IPR005144">
    <property type="entry name" value="ATP-cone_dom"/>
</dbReference>
<dbReference type="GO" id="GO:0006260">
    <property type="term" value="P:DNA replication"/>
    <property type="evidence" value="ECO:0007669"/>
    <property type="project" value="InterPro"/>
</dbReference>
<dbReference type="GO" id="GO:0005524">
    <property type="term" value="F:ATP binding"/>
    <property type="evidence" value="ECO:0007669"/>
    <property type="project" value="UniProtKB-UniRule"/>
</dbReference>
<proteinExistence type="predicted"/>
<dbReference type="SUPFAM" id="SSF51998">
    <property type="entry name" value="PFL-like glycyl radical enzymes"/>
    <property type="match status" value="1"/>
</dbReference>
<dbReference type="GO" id="GO:0009265">
    <property type="term" value="P:2'-deoxyribonucleotide biosynthetic process"/>
    <property type="evidence" value="ECO:0007669"/>
    <property type="project" value="TreeGrafter"/>
</dbReference>
<name>A0A4R2RQK7_9FIRM</name>
<dbReference type="OrthoDB" id="9804622at2"/>
<reference evidence="5 6" key="1">
    <citation type="submission" date="2019-03" db="EMBL/GenBank/DDBJ databases">
        <title>Genomic Encyclopedia of Type Strains, Phase IV (KMG-IV): sequencing the most valuable type-strain genomes for metagenomic binning, comparative biology and taxonomic classification.</title>
        <authorList>
            <person name="Goeker M."/>
        </authorList>
    </citation>
    <scope>NUCLEOTIDE SEQUENCE [LARGE SCALE GENOMIC DNA]</scope>
    <source>
        <strain evidence="5 6">DSM 11170</strain>
    </source>
</reference>
<evidence type="ECO:0000313" key="6">
    <source>
        <dbReference type="Proteomes" id="UP000294813"/>
    </source>
</evidence>
<dbReference type="NCBIfam" id="NF011292">
    <property type="entry name" value="PRK14704.1"/>
    <property type="match status" value="1"/>
</dbReference>
<dbReference type="Pfam" id="PF13597">
    <property type="entry name" value="NRDD"/>
    <property type="match status" value="1"/>
</dbReference>